<dbReference type="Proteomes" id="UP001152622">
    <property type="component" value="Chromosome 17"/>
</dbReference>
<proteinExistence type="predicted"/>
<keyword evidence="2" id="KW-1185">Reference proteome</keyword>
<gene>
    <name evidence="1" type="ORF">SKAU_G00356110</name>
</gene>
<evidence type="ECO:0000313" key="2">
    <source>
        <dbReference type="Proteomes" id="UP001152622"/>
    </source>
</evidence>
<accession>A0A9Q1EHD8</accession>
<dbReference type="AlphaFoldDB" id="A0A9Q1EHD8"/>
<sequence length="111" mass="12270">MCGAGICLLRHSVPRVLIAVFAALPHARRRHTSSARLLASRRDLAVMAARYRDYDCSSEEPLAGSFEGLCLKLIGSWLMCDESSGTKWLRTPPSNISLWQLVLGVGRGDWN</sequence>
<name>A0A9Q1EHD8_SYNKA</name>
<reference evidence="1" key="1">
    <citation type="journal article" date="2023" name="Science">
        <title>Genome structures resolve the early diversification of teleost fishes.</title>
        <authorList>
            <person name="Parey E."/>
            <person name="Louis A."/>
            <person name="Montfort J."/>
            <person name="Bouchez O."/>
            <person name="Roques C."/>
            <person name="Iampietro C."/>
            <person name="Lluch J."/>
            <person name="Castinel A."/>
            <person name="Donnadieu C."/>
            <person name="Desvignes T."/>
            <person name="Floi Bucao C."/>
            <person name="Jouanno E."/>
            <person name="Wen M."/>
            <person name="Mejri S."/>
            <person name="Dirks R."/>
            <person name="Jansen H."/>
            <person name="Henkel C."/>
            <person name="Chen W.J."/>
            <person name="Zahm M."/>
            <person name="Cabau C."/>
            <person name="Klopp C."/>
            <person name="Thompson A.W."/>
            <person name="Robinson-Rechavi M."/>
            <person name="Braasch I."/>
            <person name="Lecointre G."/>
            <person name="Bobe J."/>
            <person name="Postlethwait J.H."/>
            <person name="Berthelot C."/>
            <person name="Roest Crollius H."/>
            <person name="Guiguen Y."/>
        </authorList>
    </citation>
    <scope>NUCLEOTIDE SEQUENCE</scope>
    <source>
        <strain evidence="1">WJC10195</strain>
    </source>
</reference>
<evidence type="ECO:0000313" key="1">
    <source>
        <dbReference type="EMBL" id="KAJ8338825.1"/>
    </source>
</evidence>
<comment type="caution">
    <text evidence="1">The sequence shown here is derived from an EMBL/GenBank/DDBJ whole genome shotgun (WGS) entry which is preliminary data.</text>
</comment>
<organism evidence="1 2">
    <name type="scientific">Synaphobranchus kaupii</name>
    <name type="common">Kaup's arrowtooth eel</name>
    <dbReference type="NCBI Taxonomy" id="118154"/>
    <lineage>
        <taxon>Eukaryota</taxon>
        <taxon>Metazoa</taxon>
        <taxon>Chordata</taxon>
        <taxon>Craniata</taxon>
        <taxon>Vertebrata</taxon>
        <taxon>Euteleostomi</taxon>
        <taxon>Actinopterygii</taxon>
        <taxon>Neopterygii</taxon>
        <taxon>Teleostei</taxon>
        <taxon>Anguilliformes</taxon>
        <taxon>Synaphobranchidae</taxon>
        <taxon>Synaphobranchus</taxon>
    </lineage>
</organism>
<protein>
    <submittedName>
        <fullName evidence="1">Uncharacterized protein</fullName>
    </submittedName>
</protein>
<dbReference type="EMBL" id="JAINUF010000017">
    <property type="protein sequence ID" value="KAJ8338825.1"/>
    <property type="molecule type" value="Genomic_DNA"/>
</dbReference>